<evidence type="ECO:0000313" key="3">
    <source>
        <dbReference type="EMBL" id="QHT02371.1"/>
    </source>
</evidence>
<feature type="coiled-coil region" evidence="1">
    <location>
        <begin position="3887"/>
        <end position="3914"/>
    </location>
</feature>
<keyword evidence="1" id="KW-0175">Coiled coil</keyword>
<evidence type="ECO:0000256" key="1">
    <source>
        <dbReference type="SAM" id="Coils"/>
    </source>
</evidence>
<feature type="domain" description="Peptidase S74" evidence="2">
    <location>
        <begin position="3808"/>
        <end position="3908"/>
    </location>
</feature>
<dbReference type="PROSITE" id="PS51688">
    <property type="entry name" value="ICA"/>
    <property type="match status" value="1"/>
</dbReference>
<dbReference type="Pfam" id="PF13884">
    <property type="entry name" value="Peptidase_S74"/>
    <property type="match status" value="1"/>
</dbReference>
<accession>A0A6C0CD30</accession>
<sequence>MIKCFNSNIQIYSDGNYNYNNWNLINKEGTFNILNNTSNRIDFCILQSGNTGIGSSAPRSKLDVIGDVSILGQTTITSNLILVNTLLTAPIAQYGTNANATSNIYLIGGARSRLGIGSASPTVALDVVGSANISGLITANGGLTIPTGKTLNVVDGLTTISIDTTTVNTRFLNITETITANGGIITPYGYAIIADGGIYTTSLNATDVITATQGLIVSAGSLLTANGGITATAITASGLISANNGLSIPTGKSLIANGGIITTTIETSNTLRVLSTTATAPIVQYGTNASAANNLYFIGGGRARIGIGSSSPTVALDVLGAASISGTVSANTINASAAISANSIASTTTILAGELITANGGITVPLGKQVIADGGITATTISASGLITATNGIQANTINTTGAVNTNGGIISGSTITSSGLITANAGLTASTITSLGIINAAAGISATTINATSAITGTTLEMSGLIKTAGGLDTTSIIASGLISANSGITASSMIAGNASTTTPIAQYGTNTNAASNIYIAGGGNARIGVGSASPTVALDVAGDTKISGALLAASGITTTTISASQLITANNGISATTLDVSNNIIVKSAIATIPITQIGDNASANSNLYFVGGGRARVGIGSSSPNNALDIIGDTDITGIYKKNNRDVILDTSNYILATSNIIVKRLGEYLPYTWIINSQSFNLNYTLGNVGIGTTDPIKKLHIMHPSGELVRIETNAEGANQVSGIEFGVPSYNTASRSKITSSTYAGSGGSGGSGDSGGSDLQFSTASGANSSSLKLIISPIGNVGIGTPTPNNILQIGNAGRLRIANNTSDYTILGTADTDDTTNTKIELSGNTRSGSAGASGTISYVATNTDGYHKFITNSTAERVRITASGNVGIGTTNPEQLLTLYGNNARLKIRNSAAADATANKSVAIHLDNEGDKEWIISNSNNSLAFAYNDGIATSNRIIIDGVSGNIGISTNPSSNYILNIVGNIKVAGNIIPNTSNAFDLGSSLNKWKNLYLSGDSIYLDDLVLSRGSNISLNIKDVRGNYRDINLSNINLYNNSNKLTIGIDVDGNIVYSTSNKIYYPLTTPNINNTAILDNVNDIIIGTSNYAIHTSNKLTNIITTLDNNASNYILTTNNTISQRITDLTTDMINENQDAAKKFIINNYYDNSLLINGSLTVNSNLIVLGESTQLDTIVYNTERLEIVNENNMEVALMIQQRDTIRDIFVASNINTEVFKITNNGDINIQGIYKKDNRDVFLDTSNYIQTTSNNLINYGIMNDNNSSNYIASTSNILYNNIAYLDVKFKLLTLKVNLNEATANDYIQTTSNNLINKVRENDENSSNYISIASKNASNYILTASNNLINKVRENDENSSNYILTASNNLINKVKENDENSSNYILTASNNLINKVRENDENSSNYILTASNNLINKVRENDENASNYILTASNNLINKVRENDENVSNYILTASNNLINKVKENDENASNYILTASNNLINKVRENDENASNYILTASNNLINKVRENDENASNYILTASNNLINKVRENDENSSNYILTASNNLINKVRENDENSSNYISIASKNASNYILTASNNLINKVRENDENSSNYISIASKNASNYILTASNNLINKVRENDNNSSNYILTASNNLINKVRENDNNSSNYILTASNNLINKVRENDNNSSNYILTASNNLINKVKENDENASNYILTASNNLINKVRENDENASNYILTASNNLINKVRENDENASNYILTASNNLINKVKENDENASNYILTASNNLINKVRENDNNSSNYILTASNNLINKVKENEENASNYILTASNNLINKVRENDDNSSNYISIASKNASNYILTASNNLINKVRENDENASNYILTASNNLINKVKENDENASNYISIASKNASNYILTASNNLINKVRENDENSSNYILTASNNLINKVKENDENSSNYISIASKNASNYILTASNNLINKVKENDENSSNFVLITSNILSNRLHILDQLTSNIVNNSISTLNIKVRENDNNASNYVLSTNNIISQRITNLTTDMITENENANNKFIVNNRYNNSLEINGSLTINSNLIVLGDTTQLDTIVYTTERLEIVNANNTTTALMVQQNSANSDIFVASNISTAVFKIANNGDVLINGNGVYKRNNRDVILDTSNYILTASNNLINKVRENDDNSSNYISIASKNASNYILTASNNLINKIRENDDNSSNYISIASKNASNYILTASNNLINKVRENDDNSSNYISIASKNASNYILTASNNLVNKVRENDDNSSNYISIASKNASNYILTASNNLINKVRENDDNSSNFVLSTSNLLSERLRILDLLTSNIVNNSISTLNTKVRENDDNSSNFVLSTSNLLSERLRILDLLTSNIVNNSISTLNTKVRENDENSSNFVLSTSNLLSERLRILDLLTSNIVNNSISTLNTKVRENDENSSNYISIASKNSSNYILTASNNLINKVRENDDNSSNFVLSTSNLLSERLRILDLLTSNIVNNSISTLNTKVRENDENSSNFVLSTSNFISQRITDLTTDMITENESAINKFIVNNRYNNNLEVNGSLTVNSNLIVLGDTTQLQTIVYTTERLEVVNANNTTTALMIQQNSPDSDIFVASNMNSAVFKIANNGDVLINGNGDNGVYKRNNRDVILDTSNYVLTTSNNLINKVRENDENSSNFVLSTSNLLSERLHILDLLTSNIVNNSISTLNTKVRENDENSSNFVLSTSNLLSERLRILDLLTSNIVNNSISTLNTKVRENDENSSNFVLSTSNLLSERLRILDLLTSNIVNNSISTLNTKVRENDDNSSNFVLSTSNLLSERLHILDLLTSNIVNNSISTLNTKVRENDDNSSNFVLSTSNFISQRITDLTTDMITENENAVNKFIVNNRYNNNLEINGTLTVNSNLIVLGDTTQLDTVVYTTERLEVVNANNTSCALMVQQNSPDSDIFVASNMNSAVFKIANNGDVLITGGSDGSGGVYKRNNRDVILDTSNYVLTTSNNLINKVRENDDNSSNYVSSVKDDLIYQITQLNNEQQNYVLATSSNLGDGLTEVIYTMNVNNRNASNYILATSNIIQQRINEITTDKITEGEKNKFIIEDRYNSNLEINGRLVVNSNLIVNSLATMRNSLDITGNVNFTGELYKNGMIYPNGKTYTGSSSILSQFSPIQMQFTMYKNVVEKTGSGWQFIDNNINVVDDKVQGFCVRIKPNHYSSKILINLNCHIGIDYGTDARWWGLRLYRKIGEAGEWTHITEADGTGGDGSGSDGSGASDGTSCWLSHNLGAETSTSSYFIANVSGAYYDVPVVDTAEAIAATAAGLFVYYTVKWCSLLGDNTQDGKLYLNRPAVINALNAAIVSSSWNVSEIWQLETSYFPKGGIVTKYTPTQTQFSIYKDVVEKMSGGWDFIDNNISIINNNIQGFCVRIRPNHYTSKILINLNCHIGIDYGTDARWWGLRLYRKIGEAGEWAHITDADGTGSAGVGTTCWLSHNLGAEASTYSYFIANVSGAYYDTPNVMDTYVYYTAKWCSQLGDVSQNGKLYLNRPATYNVANTSNTAVLSSSWNAQEIWQRETTFIPKNAVICQNMSIQTLFNIYRNIVVKTGGGWQFIDNNTSIISDKIQGFCVRIKPTHISSKVLVHLSCHIGIDYGTDARWWGLRLYRKIGEAGAWAHITEADGNNLIDNKGTSCWLSHNLGAEASTSSYFVANISGSFFDLPATSTEFVYYTAMWCSQLGDNTQDGKIYLNRPATYNEGNSAVLSSSWNAQEIWQLGTPYEPTEYSIINIFNNNNVGIGTTNPICKLDVNGTINAINYSTISDRRYKKDIRGLDSSLELINRLLPVSYLTIDQNEGDKRNYGFIAQDLHKVIPEAVNVPANDSNNYTIEYMSLIPLLTKSIQDLTETVGRQQKTIDDLTARLDRLDRLAGR</sequence>
<dbReference type="InterPro" id="IPR030392">
    <property type="entry name" value="S74_ICA"/>
</dbReference>
<organism evidence="3">
    <name type="scientific">viral metagenome</name>
    <dbReference type="NCBI Taxonomy" id="1070528"/>
    <lineage>
        <taxon>unclassified sequences</taxon>
        <taxon>metagenomes</taxon>
        <taxon>organismal metagenomes</taxon>
    </lineage>
</organism>
<name>A0A6C0CD30_9ZZZZ</name>
<dbReference type="EMBL" id="MN739393">
    <property type="protein sequence ID" value="QHT02371.1"/>
    <property type="molecule type" value="Genomic_DNA"/>
</dbReference>
<proteinExistence type="predicted"/>
<reference evidence="3" key="1">
    <citation type="journal article" date="2020" name="Nature">
        <title>Giant virus diversity and host interactions through global metagenomics.</title>
        <authorList>
            <person name="Schulz F."/>
            <person name="Roux S."/>
            <person name="Paez-Espino D."/>
            <person name="Jungbluth S."/>
            <person name="Walsh D.A."/>
            <person name="Denef V.J."/>
            <person name="McMahon K.D."/>
            <person name="Konstantinidis K.T."/>
            <person name="Eloe-Fadrosh E.A."/>
            <person name="Kyrpides N.C."/>
            <person name="Woyke T."/>
        </authorList>
    </citation>
    <scope>NUCLEOTIDE SEQUENCE</scope>
    <source>
        <strain evidence="3">GVMAG-M-3300020565-3</strain>
    </source>
</reference>
<evidence type="ECO:0000259" key="2">
    <source>
        <dbReference type="PROSITE" id="PS51688"/>
    </source>
</evidence>
<protein>
    <recommendedName>
        <fullName evidence="2">Peptidase S74 domain-containing protein</fullName>
    </recommendedName>
</protein>